<reference evidence="2 3" key="1">
    <citation type="submission" date="2014-04" db="EMBL/GenBank/DDBJ databases">
        <authorList>
            <consortium name="DOE Joint Genome Institute"/>
            <person name="Kuo A."/>
            <person name="Kohler A."/>
            <person name="Jargeat P."/>
            <person name="Nagy L.G."/>
            <person name="Floudas D."/>
            <person name="Copeland A."/>
            <person name="Barry K.W."/>
            <person name="Cichocki N."/>
            <person name="Veneault-Fourrey C."/>
            <person name="LaButti K."/>
            <person name="Lindquist E.A."/>
            <person name="Lipzen A."/>
            <person name="Lundell T."/>
            <person name="Morin E."/>
            <person name="Murat C."/>
            <person name="Sun H."/>
            <person name="Tunlid A."/>
            <person name="Henrissat B."/>
            <person name="Grigoriev I.V."/>
            <person name="Hibbett D.S."/>
            <person name="Martin F."/>
            <person name="Nordberg H.P."/>
            <person name="Cantor M.N."/>
            <person name="Hua S.X."/>
        </authorList>
    </citation>
    <scope>NUCLEOTIDE SEQUENCE [LARGE SCALE GENOMIC DNA]</scope>
    <source>
        <strain evidence="2 3">Ve08.2h10</strain>
    </source>
</reference>
<accession>A0A0D0CEV4</accession>
<dbReference type="Proteomes" id="UP000054538">
    <property type="component" value="Unassembled WGS sequence"/>
</dbReference>
<name>A0A0D0CEV4_9AGAM</name>
<proteinExistence type="predicted"/>
<evidence type="ECO:0000313" key="3">
    <source>
        <dbReference type="Proteomes" id="UP000054538"/>
    </source>
</evidence>
<dbReference type="OrthoDB" id="2688210at2759"/>
<evidence type="ECO:0000313" key="2">
    <source>
        <dbReference type="EMBL" id="KIK81272.1"/>
    </source>
</evidence>
<keyword evidence="3" id="KW-1185">Reference proteome</keyword>
<evidence type="ECO:0000256" key="1">
    <source>
        <dbReference type="SAM" id="MobiDB-lite"/>
    </source>
</evidence>
<reference evidence="3" key="2">
    <citation type="submission" date="2015-01" db="EMBL/GenBank/DDBJ databases">
        <title>Evolutionary Origins and Diversification of the Mycorrhizal Mutualists.</title>
        <authorList>
            <consortium name="DOE Joint Genome Institute"/>
            <consortium name="Mycorrhizal Genomics Consortium"/>
            <person name="Kohler A."/>
            <person name="Kuo A."/>
            <person name="Nagy L.G."/>
            <person name="Floudas D."/>
            <person name="Copeland A."/>
            <person name="Barry K.W."/>
            <person name="Cichocki N."/>
            <person name="Veneault-Fourrey C."/>
            <person name="LaButti K."/>
            <person name="Lindquist E.A."/>
            <person name="Lipzen A."/>
            <person name="Lundell T."/>
            <person name="Morin E."/>
            <person name="Murat C."/>
            <person name="Riley R."/>
            <person name="Ohm R."/>
            <person name="Sun H."/>
            <person name="Tunlid A."/>
            <person name="Henrissat B."/>
            <person name="Grigoriev I.V."/>
            <person name="Hibbett D.S."/>
            <person name="Martin F."/>
        </authorList>
    </citation>
    <scope>NUCLEOTIDE SEQUENCE [LARGE SCALE GENOMIC DNA]</scope>
    <source>
        <strain evidence="3">Ve08.2h10</strain>
    </source>
</reference>
<organism evidence="2 3">
    <name type="scientific">Paxillus rubicundulus Ve08.2h10</name>
    <dbReference type="NCBI Taxonomy" id="930991"/>
    <lineage>
        <taxon>Eukaryota</taxon>
        <taxon>Fungi</taxon>
        <taxon>Dikarya</taxon>
        <taxon>Basidiomycota</taxon>
        <taxon>Agaricomycotina</taxon>
        <taxon>Agaricomycetes</taxon>
        <taxon>Agaricomycetidae</taxon>
        <taxon>Boletales</taxon>
        <taxon>Paxilineae</taxon>
        <taxon>Paxillaceae</taxon>
        <taxon>Paxillus</taxon>
    </lineage>
</organism>
<sequence>MNPHLEIIPDFATNKHTPAHQRLADCGIAENLIIPTLEDIWRDNNAEQQELWDKRLRQKEQEALDAERFAAEEANLHHQAQKDKAALANQEEQKKKKNKNKYAPIPNVPIPTKPIFIPSLYAMSKMRKGEYCELYYFTNRRLAEAENTLPSLDDEALTLSQAENGTHSFISLSSVKAGASLVKDEDLTWEEFGQVNYRMLNAMCEYNWPEERIKMYIDLWLAIETHRWRHDTSAFGKKVLLIYQARA</sequence>
<dbReference type="EMBL" id="KN825829">
    <property type="protein sequence ID" value="KIK81272.1"/>
    <property type="molecule type" value="Genomic_DNA"/>
</dbReference>
<dbReference type="HOGENOM" id="CLU_052398_0_2_1"/>
<gene>
    <name evidence="2" type="ORF">PAXRUDRAFT_15324</name>
</gene>
<feature type="compositionally biased region" description="Basic and acidic residues" evidence="1">
    <location>
        <begin position="75"/>
        <end position="85"/>
    </location>
</feature>
<protein>
    <submittedName>
        <fullName evidence="2">Uncharacterized protein</fullName>
    </submittedName>
</protein>
<dbReference type="InParanoid" id="A0A0D0CEV4"/>
<dbReference type="AlphaFoldDB" id="A0A0D0CEV4"/>
<feature type="region of interest" description="Disordered" evidence="1">
    <location>
        <begin position="75"/>
        <end position="104"/>
    </location>
</feature>